<dbReference type="RefSeq" id="WP_132948818.1">
    <property type="nucleotide sequence ID" value="NZ_SLUL01000010.1"/>
</dbReference>
<dbReference type="PANTHER" id="PTHR42959">
    <property type="entry name" value="CARBAMOYLTRANSFERASE"/>
    <property type="match status" value="1"/>
</dbReference>
<comment type="catalytic activity">
    <reaction evidence="9">
        <text>C-terminal L-cysteinyl-[HypE protein] + carbamoyl phosphate + ATP + H2O = C-terminal S-carboxamide-L-cysteinyl-[HypE protein] + AMP + phosphate + diphosphate + H(+)</text>
        <dbReference type="Rhea" id="RHEA:55636"/>
        <dbReference type="Rhea" id="RHEA-COMP:14247"/>
        <dbReference type="Rhea" id="RHEA-COMP:14392"/>
        <dbReference type="ChEBI" id="CHEBI:15377"/>
        <dbReference type="ChEBI" id="CHEBI:15378"/>
        <dbReference type="ChEBI" id="CHEBI:30616"/>
        <dbReference type="ChEBI" id="CHEBI:33019"/>
        <dbReference type="ChEBI" id="CHEBI:43474"/>
        <dbReference type="ChEBI" id="CHEBI:58228"/>
        <dbReference type="ChEBI" id="CHEBI:76913"/>
        <dbReference type="ChEBI" id="CHEBI:139126"/>
        <dbReference type="ChEBI" id="CHEBI:456215"/>
    </reaction>
</comment>
<evidence type="ECO:0000259" key="13">
    <source>
        <dbReference type="PROSITE" id="PS51163"/>
    </source>
</evidence>
<evidence type="ECO:0000256" key="1">
    <source>
        <dbReference type="ARBA" id="ARBA00004711"/>
    </source>
</evidence>
<dbReference type="InterPro" id="IPR051060">
    <property type="entry name" value="Carbamoyltrans_HypF-like"/>
</dbReference>
<accession>A0A4R1QC83</accession>
<keyword evidence="7" id="KW-0862">Zinc</keyword>
<evidence type="ECO:0000256" key="4">
    <source>
        <dbReference type="ARBA" id="ARBA00022598"/>
    </source>
</evidence>
<dbReference type="InterPro" id="IPR041440">
    <property type="entry name" value="HypF_C"/>
</dbReference>
<dbReference type="PROSITE" id="PS00150">
    <property type="entry name" value="ACYLPHOSPHATASE_1"/>
    <property type="match status" value="1"/>
</dbReference>
<dbReference type="InterPro" id="IPR004421">
    <property type="entry name" value="Carbamoyltransferase_HypF"/>
</dbReference>
<reference evidence="14 15" key="1">
    <citation type="submission" date="2019-03" db="EMBL/GenBank/DDBJ databases">
        <title>Genomic Encyclopedia of Type Strains, Phase IV (KMG-IV): sequencing the most valuable type-strain genomes for metagenomic binning, comparative biology and taxonomic classification.</title>
        <authorList>
            <person name="Goeker M."/>
        </authorList>
    </citation>
    <scope>NUCLEOTIDE SEQUENCE [LARGE SCALE GENOMIC DNA]</scope>
    <source>
        <strain evidence="14 15">DSM 24979</strain>
    </source>
</reference>
<dbReference type="Gene3D" id="3.30.420.360">
    <property type="match status" value="1"/>
</dbReference>
<dbReference type="Gene3D" id="3.90.870.50">
    <property type="match status" value="1"/>
</dbReference>
<comment type="similarity">
    <text evidence="2">Belongs to the acylphosphatase family.</text>
</comment>
<dbReference type="PANTHER" id="PTHR42959:SF1">
    <property type="entry name" value="CARBAMOYLTRANSFERASE HYPF"/>
    <property type="match status" value="1"/>
</dbReference>
<dbReference type="SUPFAM" id="SSF55821">
    <property type="entry name" value="YrdC/RibB"/>
    <property type="match status" value="1"/>
</dbReference>
<dbReference type="Gene3D" id="3.30.420.40">
    <property type="match status" value="1"/>
</dbReference>
<dbReference type="InterPro" id="IPR017968">
    <property type="entry name" value="Acylphosphatase_CS"/>
</dbReference>
<dbReference type="NCBIfam" id="TIGR00143">
    <property type="entry name" value="hypF"/>
    <property type="match status" value="1"/>
</dbReference>
<evidence type="ECO:0000313" key="15">
    <source>
        <dbReference type="Proteomes" id="UP000295658"/>
    </source>
</evidence>
<feature type="domain" description="Acylphosphatase-like" evidence="12">
    <location>
        <begin position="4"/>
        <end position="90"/>
    </location>
</feature>
<organism evidence="14 15">
    <name type="scientific">Thermolongibacillus altinsuensis</name>
    <dbReference type="NCBI Taxonomy" id="575256"/>
    <lineage>
        <taxon>Bacteria</taxon>
        <taxon>Bacillati</taxon>
        <taxon>Bacillota</taxon>
        <taxon>Bacilli</taxon>
        <taxon>Bacillales</taxon>
        <taxon>Anoxybacillaceae</taxon>
        <taxon>Thermolongibacillus</taxon>
    </lineage>
</organism>
<evidence type="ECO:0000256" key="9">
    <source>
        <dbReference type="ARBA" id="ARBA00048220"/>
    </source>
</evidence>
<sequence>MQKSIKVTIKGRVQGVGFRPFVFQLAHRYHIKGTVQNNMDGVTVFAEGEEKDLQSFLLSLQTEAPRLSRIDQLNVLEVDVQGFEQFSIIESERKGASSLVIPIDTAVCDDCLQEMNDPNDHRYRYPFINCTQCGPRYTIIEQLPYDRPYTSMKSFPMCERCQKEYEDPLNRRHHAQPIACPVCGPRVTLIDRHGQTLDGDAIENAKQRLLSGAIVAIKGLGGYHLACDATNEQAVQQLRTRKQRPARPLAVMAASLSVVKQMCEVDEEEERILTSPEAPIVVLKRRTTYPLAPSLAPGLKTVGVMLPYTPLHHLLLDEEHIPVLVMTSANRSGVPILYKDEQALQDLKSIADYFLVHNRPIVHPIDDSVVQIQNGNVDFLRRARGFVPDPFFTTSDVHEIAALGGQQKNVFAFGRNEQIFLGPHIGDLQNIEVVEHFQREYEHLRTWMGVEPKVVAVDMHPNYETWNIVKEWDVSVIPVQHHHAHMVSCMEDNGINSNCFGLILDGTGYGEDGHIWGFELLYGDASHYQRLGHLTYTPLPSGERCIKEPWRTAVGMLGYYLGDKGYELAAQRFPDKQYEIQILKQMMEKDIHAPKAGTCGRLFDAVSAFLHVCTHSTYDGEAAIRLAELVNEEYIYEPYPFELKEKNIIEIDLTAMWLAIAEDVKRNENIELIAGRFHQTVVSAAIEMIRKAIEKHPQYHRQMVLSGGSMHNRYLVKNLIKELQKLGFIVYTHQKVPCSDGGLALGQLIIAANRRERKSCVLEFQQK</sequence>
<dbReference type="GO" id="GO:0051604">
    <property type="term" value="P:protein maturation"/>
    <property type="evidence" value="ECO:0007669"/>
    <property type="project" value="TreeGrafter"/>
</dbReference>
<dbReference type="GO" id="GO:0003998">
    <property type="term" value="F:acylphosphatase activity"/>
    <property type="evidence" value="ECO:0007669"/>
    <property type="project" value="UniProtKB-EC"/>
</dbReference>
<dbReference type="PIRSF" id="PIRSF006256">
    <property type="entry name" value="CMPcnvr_hdrg_mat"/>
    <property type="match status" value="1"/>
</dbReference>
<evidence type="ECO:0000313" key="14">
    <source>
        <dbReference type="EMBL" id="TCL48025.1"/>
    </source>
</evidence>
<dbReference type="GO" id="GO:0016874">
    <property type="term" value="F:ligase activity"/>
    <property type="evidence" value="ECO:0007669"/>
    <property type="project" value="UniProtKB-UniRule"/>
</dbReference>
<feature type="active site" evidence="11">
    <location>
        <position position="37"/>
    </location>
</feature>
<keyword evidence="6" id="KW-0863">Zinc-finger</keyword>
<dbReference type="InterPro" id="IPR011125">
    <property type="entry name" value="Znf_HypF"/>
</dbReference>
<dbReference type="InterPro" id="IPR001792">
    <property type="entry name" value="Acylphosphatase-like_dom"/>
</dbReference>
<comment type="similarity">
    <text evidence="3 10">Belongs to the carbamoyltransferase HypF family.</text>
</comment>
<gene>
    <name evidence="14" type="ORF">EDD69_11031</name>
</gene>
<dbReference type="InterPro" id="IPR006070">
    <property type="entry name" value="Sua5-like_dom"/>
</dbReference>
<dbReference type="Proteomes" id="UP000295658">
    <property type="component" value="Unassembled WGS sequence"/>
</dbReference>
<keyword evidence="15" id="KW-1185">Reference proteome</keyword>
<dbReference type="EMBL" id="SLUL01000010">
    <property type="protein sequence ID" value="TCL48025.1"/>
    <property type="molecule type" value="Genomic_DNA"/>
</dbReference>
<dbReference type="Pfam" id="PF22521">
    <property type="entry name" value="HypF_C_2"/>
    <property type="match status" value="1"/>
</dbReference>
<dbReference type="UniPathway" id="UPA00335"/>
<name>A0A4R1QC83_9BACL</name>
<comment type="pathway">
    <text evidence="1">Protein modification; [NiFe] hydrogenase maturation.</text>
</comment>
<feature type="active site" evidence="11">
    <location>
        <position position="19"/>
    </location>
</feature>
<evidence type="ECO:0000259" key="12">
    <source>
        <dbReference type="PROSITE" id="PS51160"/>
    </source>
</evidence>
<proteinExistence type="inferred from homology"/>
<dbReference type="EC" id="6.2.-.-" evidence="10"/>
<evidence type="ECO:0000256" key="6">
    <source>
        <dbReference type="ARBA" id="ARBA00022771"/>
    </source>
</evidence>
<dbReference type="InterPro" id="IPR055128">
    <property type="entry name" value="HypF_C_2"/>
</dbReference>
<dbReference type="PROSITE" id="PS51163">
    <property type="entry name" value="YRDC"/>
    <property type="match status" value="1"/>
</dbReference>
<evidence type="ECO:0000256" key="5">
    <source>
        <dbReference type="ARBA" id="ARBA00022723"/>
    </source>
</evidence>
<dbReference type="GO" id="GO:0016743">
    <property type="term" value="F:carboxyl- or carbamoyltransferase activity"/>
    <property type="evidence" value="ECO:0007669"/>
    <property type="project" value="UniProtKB-UniRule"/>
</dbReference>
<evidence type="ECO:0000256" key="3">
    <source>
        <dbReference type="ARBA" id="ARBA00008097"/>
    </source>
</evidence>
<dbReference type="Gene3D" id="3.30.110.120">
    <property type="match status" value="1"/>
</dbReference>
<comment type="caution">
    <text evidence="14">The sequence shown here is derived from an EMBL/GenBank/DDBJ whole genome shotgun (WGS) entry which is preliminary data.</text>
</comment>
<dbReference type="Pfam" id="PF01300">
    <property type="entry name" value="Sua5_yciO_yrdC"/>
    <property type="match status" value="1"/>
</dbReference>
<evidence type="ECO:0000256" key="7">
    <source>
        <dbReference type="ARBA" id="ARBA00022833"/>
    </source>
</evidence>
<keyword evidence="11" id="KW-0378">Hydrolase</keyword>
<feature type="domain" description="YrdC-like" evidence="13">
    <location>
        <begin position="199"/>
        <end position="385"/>
    </location>
</feature>
<evidence type="ECO:0000256" key="11">
    <source>
        <dbReference type="PROSITE-ProRule" id="PRU00520"/>
    </source>
</evidence>
<keyword evidence="4" id="KW-0436">Ligase</keyword>
<dbReference type="Pfam" id="PF17788">
    <property type="entry name" value="HypF_C"/>
    <property type="match status" value="1"/>
</dbReference>
<evidence type="ECO:0000256" key="2">
    <source>
        <dbReference type="ARBA" id="ARBA00005614"/>
    </source>
</evidence>
<dbReference type="InterPro" id="IPR036046">
    <property type="entry name" value="Acylphosphatase-like_dom_sf"/>
</dbReference>
<evidence type="ECO:0000256" key="10">
    <source>
        <dbReference type="PIRNR" id="PIRNR006256"/>
    </source>
</evidence>
<dbReference type="OrthoDB" id="9808093at2"/>
<dbReference type="InterPro" id="IPR017945">
    <property type="entry name" value="DHBP_synth_RibB-like_a/b_dom"/>
</dbReference>
<evidence type="ECO:0000256" key="8">
    <source>
        <dbReference type="ARBA" id="ARBA00047645"/>
    </source>
</evidence>
<dbReference type="Pfam" id="PF07503">
    <property type="entry name" value="zf-HYPF"/>
    <property type="match status" value="2"/>
</dbReference>
<dbReference type="GO" id="GO:0003725">
    <property type="term" value="F:double-stranded RNA binding"/>
    <property type="evidence" value="ECO:0007669"/>
    <property type="project" value="InterPro"/>
</dbReference>
<comment type="catalytic activity">
    <reaction evidence="8 11">
        <text>an acyl phosphate + H2O = a carboxylate + phosphate + H(+)</text>
        <dbReference type="Rhea" id="RHEA:14965"/>
        <dbReference type="ChEBI" id="CHEBI:15377"/>
        <dbReference type="ChEBI" id="CHEBI:15378"/>
        <dbReference type="ChEBI" id="CHEBI:29067"/>
        <dbReference type="ChEBI" id="CHEBI:43474"/>
        <dbReference type="ChEBI" id="CHEBI:59918"/>
        <dbReference type="EC" id="3.6.1.7"/>
    </reaction>
</comment>
<protein>
    <recommendedName>
        <fullName evidence="10">Carbamoyltransferase</fullName>
        <ecNumber evidence="10">6.2.-.-</ecNumber>
    </recommendedName>
</protein>
<dbReference type="PROSITE" id="PS51160">
    <property type="entry name" value="ACYLPHOSPHATASE_3"/>
    <property type="match status" value="1"/>
</dbReference>
<dbReference type="SUPFAM" id="SSF54975">
    <property type="entry name" value="Acylphosphatase/BLUF domain-like"/>
    <property type="match status" value="1"/>
</dbReference>
<dbReference type="Pfam" id="PF00708">
    <property type="entry name" value="Acylphosphatase"/>
    <property type="match status" value="1"/>
</dbReference>
<dbReference type="AlphaFoldDB" id="A0A4R1QC83"/>
<dbReference type="GO" id="GO:0008270">
    <property type="term" value="F:zinc ion binding"/>
    <property type="evidence" value="ECO:0007669"/>
    <property type="project" value="UniProtKB-KW"/>
</dbReference>
<keyword evidence="5" id="KW-0479">Metal-binding</keyword>